<feature type="coiled-coil region" evidence="1">
    <location>
        <begin position="164"/>
        <end position="223"/>
    </location>
</feature>
<accession>A0AAE9LN61</accession>
<sequence length="339" mass="39935">MLSWLWSWWINSICVDDNISNVDDDEHDINKFDVNDYRKYNIIGQQYSHIIKWDSFKFSTHSFKYRYVHGDAYRFAPANKFYNVIDFCKGLEIAFANVLECNWSIDEIYHLNKIIFNKPDVGERDVNSLGALFATKAGLVKFLMTLNFKDKTETLMHIQIESERDNLQDKIESVLKHVKQLNENSEKFIITHETFKDNVTHKFEQFELRLHELDAKLNVLQSAENLKTAIVDAENNKTVTYPRDVTKHQHLAVFSERVANGLKVAFVSGQERHFRKRKMQFEDNMDVLYEGVHPNPTMAIQCINEKLYDKRYKVRKLNKRTIDVNCTANIIKDVIQEVL</sequence>
<keyword evidence="4" id="KW-1185">Reference proteome</keyword>
<dbReference type="Proteomes" id="UP001256712">
    <property type="component" value="Segment"/>
</dbReference>
<proteinExistence type="predicted"/>
<reference evidence="3" key="1">
    <citation type="journal article" date="2022" name="J. Invertebr. Pathol.">
        <title>Identification of a new nucleopolyhedrovirus isolated from the olive leaf moth, Palpita vitrealis, from two locations in Egypt.</title>
        <authorList>
            <person name="El-Salamouny S."/>
            <person name="Wennmann J.T."/>
            <person name="Kleespies R.G."/>
            <person name="Richert-Poggeler K.R."/>
            <person name="Mansour A."/>
            <person name="Awad M."/>
            <person name="Agamy E."/>
            <person name="Salama R."/>
            <person name="Jehle J.A."/>
        </authorList>
    </citation>
    <scope>NUCLEOTIDE SEQUENCE</scope>
    <source>
        <strain evidence="3">Giza 2005</strain>
    </source>
</reference>
<evidence type="ECO:0000313" key="4">
    <source>
        <dbReference type="Proteomes" id="UP001256712"/>
    </source>
</evidence>
<evidence type="ECO:0000256" key="1">
    <source>
        <dbReference type="SAM" id="Coils"/>
    </source>
</evidence>
<evidence type="ECO:0000259" key="2">
    <source>
        <dbReference type="Pfam" id="PF12299"/>
    </source>
</evidence>
<keyword evidence="1" id="KW-0175">Coiled coil</keyword>
<dbReference type="Pfam" id="PF12299">
    <property type="entry name" value="DUF3627"/>
    <property type="match status" value="1"/>
</dbReference>
<evidence type="ECO:0000313" key="3">
    <source>
        <dbReference type="EMBL" id="USC25865.1"/>
    </source>
</evidence>
<name>A0AAE9LN61_9ABAC</name>
<dbReference type="EMBL" id="OL685370">
    <property type="protein sequence ID" value="USC25865.1"/>
    <property type="molecule type" value="Genomic_DNA"/>
</dbReference>
<dbReference type="InterPro" id="IPR022549">
    <property type="entry name" value="DUF3627"/>
</dbReference>
<protein>
    <recommendedName>
        <fullName evidence="2">DUF3627 domain-containing protein</fullName>
    </recommendedName>
</protein>
<organism evidence="3 4">
    <name type="scientific">Palpita vitrealis nucleopolyhedrovirus</name>
    <dbReference type="NCBI Taxonomy" id="2951960"/>
    <lineage>
        <taxon>Viruses</taxon>
        <taxon>Viruses incertae sedis</taxon>
        <taxon>Naldaviricetes</taxon>
        <taxon>Lefavirales</taxon>
        <taxon>Baculoviridae</taxon>
        <taxon>Alphabaculovirus</taxon>
        <taxon>Alphabaculovirus pavitrealis</taxon>
    </lineage>
</organism>
<feature type="domain" description="DUF3627" evidence="2">
    <location>
        <begin position="239"/>
        <end position="316"/>
    </location>
</feature>